<evidence type="ECO:0000313" key="1">
    <source>
        <dbReference type="EMBL" id="KAF7263601.1"/>
    </source>
</evidence>
<accession>A0A834HPW8</accession>
<feature type="non-terminal residue" evidence="1">
    <location>
        <position position="1"/>
    </location>
</feature>
<keyword evidence="2" id="KW-1185">Reference proteome</keyword>
<name>A0A834HPW8_RHYFE</name>
<dbReference type="Proteomes" id="UP000625711">
    <property type="component" value="Unassembled WGS sequence"/>
</dbReference>
<evidence type="ECO:0000313" key="2">
    <source>
        <dbReference type="Proteomes" id="UP000625711"/>
    </source>
</evidence>
<comment type="caution">
    <text evidence="1">The sequence shown here is derived from an EMBL/GenBank/DDBJ whole genome shotgun (WGS) entry which is preliminary data.</text>
</comment>
<protein>
    <submittedName>
        <fullName evidence="1">Uncharacterized protein</fullName>
    </submittedName>
</protein>
<dbReference type="EMBL" id="JAACXV010020531">
    <property type="protein sequence ID" value="KAF7263601.1"/>
    <property type="molecule type" value="Genomic_DNA"/>
</dbReference>
<sequence>WKLFCKSLEENYDQSKNIRDNKRVDALEYGVVRRYYYLAACVVAREPRSNRSKWRKHTESEADLFSASFYRPTRRRLNRALQQQTKADNARVTSTPFAGLVTADSGILCAP</sequence>
<dbReference type="AlphaFoldDB" id="A0A834HPW8"/>
<proteinExistence type="predicted"/>
<gene>
    <name evidence="1" type="ORF">GWI33_001657</name>
</gene>
<organism evidence="1 2">
    <name type="scientific">Rhynchophorus ferrugineus</name>
    <name type="common">Red palm weevil</name>
    <name type="synonym">Curculio ferrugineus</name>
    <dbReference type="NCBI Taxonomy" id="354439"/>
    <lineage>
        <taxon>Eukaryota</taxon>
        <taxon>Metazoa</taxon>
        <taxon>Ecdysozoa</taxon>
        <taxon>Arthropoda</taxon>
        <taxon>Hexapoda</taxon>
        <taxon>Insecta</taxon>
        <taxon>Pterygota</taxon>
        <taxon>Neoptera</taxon>
        <taxon>Endopterygota</taxon>
        <taxon>Coleoptera</taxon>
        <taxon>Polyphaga</taxon>
        <taxon>Cucujiformia</taxon>
        <taxon>Curculionidae</taxon>
        <taxon>Dryophthorinae</taxon>
        <taxon>Rhynchophorus</taxon>
    </lineage>
</organism>
<reference evidence="1" key="1">
    <citation type="submission" date="2020-08" db="EMBL/GenBank/DDBJ databases">
        <title>Genome sequencing and assembly of the red palm weevil Rhynchophorus ferrugineus.</title>
        <authorList>
            <person name="Dias G.B."/>
            <person name="Bergman C.M."/>
            <person name="Manee M."/>
        </authorList>
    </citation>
    <scope>NUCLEOTIDE SEQUENCE</scope>
    <source>
        <strain evidence="1">AA-2017</strain>
        <tissue evidence="1">Whole larva</tissue>
    </source>
</reference>